<dbReference type="InterPro" id="IPR005939">
    <property type="entry name" value="BLH_phosphatase-like"/>
</dbReference>
<keyword evidence="3" id="KW-1185">Reference proteome</keyword>
<dbReference type="NCBIfam" id="TIGR01244">
    <property type="entry name" value="TIGR01244 family sulfur transferase"/>
    <property type="match status" value="1"/>
</dbReference>
<dbReference type="EMBL" id="BLIV01000003">
    <property type="protein sequence ID" value="GFE49859.1"/>
    <property type="molecule type" value="Genomic_DNA"/>
</dbReference>
<dbReference type="Pfam" id="PF04273">
    <property type="entry name" value="BLH_phosphatase"/>
    <property type="match status" value="1"/>
</dbReference>
<dbReference type="AlphaFoldDB" id="A0A640VP99"/>
<dbReference type="RefSeq" id="WP_159975901.1">
    <property type="nucleotide sequence ID" value="NZ_BLIV01000003.1"/>
</dbReference>
<reference evidence="2 3" key="1">
    <citation type="submission" date="2019-12" db="EMBL/GenBank/DDBJ databases">
        <title>Roseobacter cerasinus sp. nov., isolated from seawater around aquaculture.</title>
        <authorList>
            <person name="Muramatsu S."/>
            <person name="Takabe Y."/>
            <person name="Mori K."/>
            <person name="Takaichi S."/>
            <person name="Hanada S."/>
        </authorList>
    </citation>
    <scope>NUCLEOTIDE SEQUENCE [LARGE SCALE GENOMIC DNA]</scope>
    <source>
        <strain evidence="2 3">AI77</strain>
    </source>
</reference>
<evidence type="ECO:0000259" key="1">
    <source>
        <dbReference type="Pfam" id="PF04273"/>
    </source>
</evidence>
<sequence>MDMRQITSTFFAAPQISPEDMPDIAAAGIKRILCNRPDAEVPPSHHCAHMQAAAEAAGLEFVVQPLTHQTMTPDVIAANRQLIDTCNGPVLAYCASGTRSTIAWALAAAQDMPVERVIEAARTGGYDLRNLQPTLMAVAAMARDGNG</sequence>
<dbReference type="Gene3D" id="3.90.190.10">
    <property type="entry name" value="Protein tyrosine phosphatase superfamily"/>
    <property type="match status" value="1"/>
</dbReference>
<feature type="domain" description="Beta-lactamase hydrolase-like protein phosphatase-like" evidence="1">
    <location>
        <begin position="2"/>
        <end position="109"/>
    </location>
</feature>
<gene>
    <name evidence="2" type="ORF">So717_16120</name>
</gene>
<dbReference type="Proteomes" id="UP000436522">
    <property type="component" value="Unassembled WGS sequence"/>
</dbReference>
<evidence type="ECO:0000313" key="3">
    <source>
        <dbReference type="Proteomes" id="UP000436522"/>
    </source>
</evidence>
<proteinExistence type="predicted"/>
<dbReference type="SUPFAM" id="SSF52799">
    <property type="entry name" value="(Phosphotyrosine protein) phosphatases II"/>
    <property type="match status" value="1"/>
</dbReference>
<dbReference type="GO" id="GO:0016787">
    <property type="term" value="F:hydrolase activity"/>
    <property type="evidence" value="ECO:0007669"/>
    <property type="project" value="InterPro"/>
</dbReference>
<protein>
    <submittedName>
        <fullName evidence="2">TIGR01244 family protein</fullName>
    </submittedName>
</protein>
<name>A0A640VP99_9RHOB</name>
<organism evidence="2 3">
    <name type="scientific">Roseobacter cerasinus</name>
    <dbReference type="NCBI Taxonomy" id="2602289"/>
    <lineage>
        <taxon>Bacteria</taxon>
        <taxon>Pseudomonadati</taxon>
        <taxon>Pseudomonadota</taxon>
        <taxon>Alphaproteobacteria</taxon>
        <taxon>Rhodobacterales</taxon>
        <taxon>Roseobacteraceae</taxon>
        <taxon>Roseobacter</taxon>
    </lineage>
</organism>
<evidence type="ECO:0000313" key="2">
    <source>
        <dbReference type="EMBL" id="GFE49859.1"/>
    </source>
</evidence>
<dbReference type="InterPro" id="IPR029021">
    <property type="entry name" value="Prot-tyrosine_phosphatase-like"/>
</dbReference>
<accession>A0A640VP99</accession>
<dbReference type="OrthoDB" id="9805710at2"/>
<comment type="caution">
    <text evidence="2">The sequence shown here is derived from an EMBL/GenBank/DDBJ whole genome shotgun (WGS) entry which is preliminary data.</text>
</comment>